<sequence>MSVDVGNLSYEVTEDDFKSVFAPIRTPSNEFRFLAIAKPDAQGAWDWQKWIALLKQKVPLNNSMVFNGGDEISR</sequence>
<evidence type="ECO:0000313" key="1">
    <source>
        <dbReference type="EMBL" id="KKD36206.1"/>
    </source>
</evidence>
<dbReference type="EMBL" id="LATL02000071">
    <property type="protein sequence ID" value="KKD36206.1"/>
    <property type="molecule type" value="Genomic_DNA"/>
</dbReference>
<comment type="caution">
    <text evidence="1">The sequence shown here is derived from an EMBL/GenBank/DDBJ whole genome shotgun (WGS) entry which is preliminary data.</text>
</comment>
<protein>
    <submittedName>
        <fullName evidence="1">Uncharacterized protein</fullName>
    </submittedName>
</protein>
<proteinExistence type="predicted"/>
<dbReference type="PATRIC" id="fig|1637645.4.peg.1415"/>
<gene>
    <name evidence="1" type="ORF">WN50_21055</name>
</gene>
<accession>A0A0F5YB98</accession>
<evidence type="ECO:0000313" key="2">
    <source>
        <dbReference type="Proteomes" id="UP000033607"/>
    </source>
</evidence>
<organism evidence="1 2">
    <name type="scientific">Limnoraphis robusta CS-951</name>
    <dbReference type="NCBI Taxonomy" id="1637645"/>
    <lineage>
        <taxon>Bacteria</taxon>
        <taxon>Bacillati</taxon>
        <taxon>Cyanobacteriota</taxon>
        <taxon>Cyanophyceae</taxon>
        <taxon>Oscillatoriophycideae</taxon>
        <taxon>Oscillatoriales</taxon>
        <taxon>Sirenicapillariaceae</taxon>
        <taxon>Limnoraphis</taxon>
    </lineage>
</organism>
<dbReference type="Proteomes" id="UP000033607">
    <property type="component" value="Unassembled WGS sequence"/>
</dbReference>
<reference evidence="1 2" key="1">
    <citation type="submission" date="2015-06" db="EMBL/GenBank/DDBJ databases">
        <title>Draft genome assembly of filamentous brackish cyanobacterium Limnoraphis robusta strain CS-951.</title>
        <authorList>
            <person name="Willis A."/>
            <person name="Parks M."/>
            <person name="Burford M.A."/>
        </authorList>
    </citation>
    <scope>NUCLEOTIDE SEQUENCE [LARGE SCALE GENOMIC DNA]</scope>
    <source>
        <strain evidence="1 2">CS-951</strain>
    </source>
</reference>
<dbReference type="AlphaFoldDB" id="A0A0F5YB98"/>
<name>A0A0F5YB98_9CYAN</name>